<dbReference type="KEGG" id="acl:ACL_0604"/>
<dbReference type="GeneID" id="41338776"/>
<dbReference type="eggNOG" id="COG4088">
    <property type="taxonomic scope" value="Bacteria"/>
</dbReference>
<accession>A9NFU1</accession>
<dbReference type="RefSeq" id="WP_012242552.1">
    <property type="nucleotide sequence ID" value="NC_010163.1"/>
</dbReference>
<keyword evidence="2" id="KW-1185">Reference proteome</keyword>
<evidence type="ECO:0000313" key="1">
    <source>
        <dbReference type="EMBL" id="ABX81221.1"/>
    </source>
</evidence>
<dbReference type="Proteomes" id="UP000008558">
    <property type="component" value="Chromosome"/>
</dbReference>
<dbReference type="EMBL" id="CP000896">
    <property type="protein sequence ID" value="ABX81221.1"/>
    <property type="molecule type" value="Genomic_DNA"/>
</dbReference>
<dbReference type="HOGENOM" id="CLU_109608_0_0_14"/>
<gene>
    <name evidence="1" type="ordered locus">ACL_0604</name>
</gene>
<evidence type="ECO:0000313" key="2">
    <source>
        <dbReference type="Proteomes" id="UP000008558"/>
    </source>
</evidence>
<dbReference type="Pfam" id="PF13289">
    <property type="entry name" value="SIR2_2"/>
    <property type="match status" value="1"/>
</dbReference>
<dbReference type="OrthoDB" id="5521101at2"/>
<proteinExistence type="predicted"/>
<dbReference type="AlphaFoldDB" id="A9NFU1"/>
<organism evidence="1 2">
    <name type="scientific">Acholeplasma laidlawii (strain PG-8A)</name>
    <dbReference type="NCBI Taxonomy" id="441768"/>
    <lineage>
        <taxon>Bacteria</taxon>
        <taxon>Bacillati</taxon>
        <taxon>Mycoplasmatota</taxon>
        <taxon>Mollicutes</taxon>
        <taxon>Acholeplasmatales</taxon>
        <taxon>Acholeplasmataceae</taxon>
        <taxon>Acholeplasma</taxon>
    </lineage>
</organism>
<dbReference type="STRING" id="441768.ACL_0604"/>
<protein>
    <submittedName>
        <fullName evidence="1">Sir2-domain containing protein</fullName>
    </submittedName>
</protein>
<reference evidence="1 2" key="1">
    <citation type="journal article" date="2011" name="J. Bacteriol.">
        <title>Complete genome and proteome of Acholeplasma laidlawii.</title>
        <authorList>
            <person name="Lazarev V.N."/>
            <person name="Levitskii S.A."/>
            <person name="Basovskii Y.I."/>
            <person name="Chukin M.M."/>
            <person name="Akopian T.A."/>
            <person name="Vereshchagin V.V."/>
            <person name="Kostrjukova E.S."/>
            <person name="Kovaleva G.Y."/>
            <person name="Kazanov M.D."/>
            <person name="Malko D.B."/>
            <person name="Vitreschak A.G."/>
            <person name="Sernova N.V."/>
            <person name="Gelfand M.S."/>
            <person name="Demina I.A."/>
            <person name="Serebryakova M.V."/>
            <person name="Galyamina M.A."/>
            <person name="Vtyurin N.N."/>
            <person name="Rogov S.I."/>
            <person name="Alexeev D.G."/>
            <person name="Ladygina V.G."/>
            <person name="Govorun V.M."/>
        </authorList>
    </citation>
    <scope>NUCLEOTIDE SEQUENCE [LARGE SCALE GENOMIC DNA]</scope>
    <source>
        <strain evidence="1 2">PG-8A</strain>
    </source>
</reference>
<sequence>MDELRKIFNSNRLPAFFVGAGMSKRYLKNMPSWDELLISVSDYIGISKTQYYGMKQLINEDNMQMPKLASLLENKIRDKVIDGTFNIDEALSDKLKTEIPNNVSFLKLLIAERLTKLEIKEDEKTQKEIKSLKKSIKKINNIFTTNFDMFFEKYVLDDDDMTVFDSQESLYFTNSFGISEMYKIHGSIRNPKSMVINEKDYINYLEDMNLFVSKLYNSLIERPIIFLGYGLNDSNILKILEGFIKHFNLDD</sequence>
<name>A9NFU1_ACHLI</name>